<dbReference type="EMBL" id="ACYU01000156">
    <property type="protein sequence ID" value="EEW05877.1"/>
    <property type="molecule type" value="Genomic_DNA"/>
</dbReference>
<dbReference type="InterPro" id="IPR002818">
    <property type="entry name" value="DJ-1/PfpI"/>
</dbReference>
<dbReference type="SUPFAM" id="SSF52317">
    <property type="entry name" value="Class I glutamine amidotransferase-like"/>
    <property type="match status" value="1"/>
</dbReference>
<gene>
    <name evidence="2" type="ORF">VMB_28910</name>
</gene>
<sequence length="190" mass="21249">MKIAFIIFNGMTALDLIGFYDPITRMKSMDFISELEWDFCSYTKEVVDDKGLPFFPEKVAESLNSYDLIFVPGGFGSRSLQFDSGFISWLRTASPVKLKVSVCTGALLLGSAGFLRGKKATTHPSAFEELETYCCEVIDKRVVDEGNIITGRGVSSSIDLGLYLVERLLNTNALISISKQMDYPYWQGFR</sequence>
<dbReference type="Pfam" id="PF01965">
    <property type="entry name" value="DJ-1_PfpI"/>
    <property type="match status" value="1"/>
</dbReference>
<evidence type="ECO:0000313" key="3">
    <source>
        <dbReference type="Proteomes" id="UP000004827"/>
    </source>
</evidence>
<accession>D2YH94</accession>
<dbReference type="Proteomes" id="UP000004827">
    <property type="component" value="Unassembled WGS sequence"/>
</dbReference>
<evidence type="ECO:0000259" key="1">
    <source>
        <dbReference type="Pfam" id="PF01965"/>
    </source>
</evidence>
<dbReference type="CDD" id="cd03139">
    <property type="entry name" value="GATase1_PfpI_2"/>
    <property type="match status" value="1"/>
</dbReference>
<evidence type="ECO:0000313" key="2">
    <source>
        <dbReference type="EMBL" id="EEW05877.1"/>
    </source>
</evidence>
<dbReference type="PANTHER" id="PTHR43130:SF3">
    <property type="entry name" value="HTH-TYPE TRANSCRIPTIONAL REGULATOR RV1931C"/>
    <property type="match status" value="1"/>
</dbReference>
<dbReference type="RefSeq" id="WP_000683992.1">
    <property type="nucleotide sequence ID" value="NZ_ACYU01000156.1"/>
</dbReference>
<proteinExistence type="predicted"/>
<organism evidence="2 3">
    <name type="scientific">Vibrio mimicus VM603</name>
    <dbReference type="NCBI Taxonomy" id="671074"/>
    <lineage>
        <taxon>Bacteria</taxon>
        <taxon>Pseudomonadati</taxon>
        <taxon>Pseudomonadota</taxon>
        <taxon>Gammaproteobacteria</taxon>
        <taxon>Vibrionales</taxon>
        <taxon>Vibrionaceae</taxon>
        <taxon>Vibrio</taxon>
    </lineage>
</organism>
<dbReference type="InterPro" id="IPR052158">
    <property type="entry name" value="INH-QAR"/>
</dbReference>
<dbReference type="Gene3D" id="3.40.50.880">
    <property type="match status" value="1"/>
</dbReference>
<comment type="caution">
    <text evidence="2">The sequence shown here is derived from an EMBL/GenBank/DDBJ whole genome shotgun (WGS) entry which is preliminary data.</text>
</comment>
<protein>
    <recommendedName>
        <fullName evidence="1">DJ-1/PfpI domain-containing protein</fullName>
    </recommendedName>
</protein>
<reference evidence="2 3" key="1">
    <citation type="journal article" date="2009" name="BMC Evol. Biol.">
        <title>Genomic taxonomy of Vibrios.</title>
        <authorList>
            <person name="Thompson C.C."/>
            <person name="Vicente A.C."/>
            <person name="Souza R.C."/>
            <person name="Vasconcelos A.T."/>
            <person name="Vesth T."/>
            <person name="Alves N.Jr."/>
            <person name="Ussery D.W."/>
            <person name="Iida T."/>
            <person name="Thompson F.L."/>
        </authorList>
    </citation>
    <scope>NUCLEOTIDE SEQUENCE [LARGE SCALE GENOMIC DNA]</scope>
    <source>
        <strain evidence="2 3">VM603</strain>
    </source>
</reference>
<dbReference type="AlphaFoldDB" id="D2YH94"/>
<dbReference type="InterPro" id="IPR029062">
    <property type="entry name" value="Class_I_gatase-like"/>
</dbReference>
<name>D2YH94_VIBMI</name>
<feature type="domain" description="DJ-1/PfpI" evidence="1">
    <location>
        <begin position="1"/>
        <end position="166"/>
    </location>
</feature>
<dbReference type="PANTHER" id="PTHR43130">
    <property type="entry name" value="ARAC-FAMILY TRANSCRIPTIONAL REGULATOR"/>
    <property type="match status" value="1"/>
</dbReference>